<dbReference type="Proteomes" id="UP000674938">
    <property type="component" value="Unassembled WGS sequence"/>
</dbReference>
<evidence type="ECO:0000259" key="1">
    <source>
        <dbReference type="SMART" id="SM00849"/>
    </source>
</evidence>
<dbReference type="Pfam" id="PF00753">
    <property type="entry name" value="Lactamase_B"/>
    <property type="match status" value="1"/>
</dbReference>
<name>A0A940SY36_9ENTE</name>
<dbReference type="InterPro" id="IPR036866">
    <property type="entry name" value="RibonucZ/Hydroxyglut_hydro"/>
</dbReference>
<evidence type="ECO:0000313" key="3">
    <source>
        <dbReference type="Proteomes" id="UP000674938"/>
    </source>
</evidence>
<keyword evidence="3" id="KW-1185">Reference proteome</keyword>
<protein>
    <submittedName>
        <fullName evidence="2">MBL fold metallo-hydrolase</fullName>
    </submittedName>
</protein>
<reference evidence="2" key="1">
    <citation type="submission" date="2020-12" db="EMBL/GenBank/DDBJ databases">
        <title>Vagococcus allomyrinae sp. nov. and Enterococcus lavae sp. nov., isolated from the larvae of Allomyrina dichotoma.</title>
        <authorList>
            <person name="Lee S.D."/>
        </authorList>
    </citation>
    <scope>NUCLEOTIDE SEQUENCE</scope>
    <source>
        <strain evidence="2">BWB3-3</strain>
    </source>
</reference>
<comment type="caution">
    <text evidence="2">The sequence shown here is derived from an EMBL/GenBank/DDBJ whole genome shotgun (WGS) entry which is preliminary data.</text>
</comment>
<sequence>MEWFTLERLDQQTVAISEYGHWEKVRSFLLMGQKEALLIDTGLGIGSIKDVVEGLTDLPIRVVLTHVHWDHIGGVGEFDNCNVHPLDQEWLEQGIPVWDTVSVRKELMRELSQPLPADFDISRFELFKGCPTGHLLDSMEIDLGGRKVCVIHTPGHSPGHVSFIDTNGYLFPGDCLYSSETPIYGNYPSTSPQDLVRSLEKLANLPGIQRIFGSHNQLEIWVSSQELRDSVTYLRENDLVRHGTGLHQFRAFRLLF</sequence>
<dbReference type="SUPFAM" id="SSF56281">
    <property type="entry name" value="Metallo-hydrolase/oxidoreductase"/>
    <property type="match status" value="1"/>
</dbReference>
<accession>A0A940SY36</accession>
<dbReference type="SMART" id="SM00849">
    <property type="entry name" value="Lactamase_B"/>
    <property type="match status" value="1"/>
</dbReference>
<dbReference type="PANTHER" id="PTHR42951:SF22">
    <property type="entry name" value="METALLO BETA-LACTAMASE SUPERFAMILY LIPOPROTEIN"/>
    <property type="match status" value="1"/>
</dbReference>
<organism evidence="2 3">
    <name type="scientific">Vagococcus allomyrinae</name>
    <dbReference type="NCBI Taxonomy" id="2794353"/>
    <lineage>
        <taxon>Bacteria</taxon>
        <taxon>Bacillati</taxon>
        <taxon>Bacillota</taxon>
        <taxon>Bacilli</taxon>
        <taxon>Lactobacillales</taxon>
        <taxon>Enterococcaceae</taxon>
        <taxon>Vagococcus</taxon>
    </lineage>
</organism>
<proteinExistence type="predicted"/>
<gene>
    <name evidence="2" type="ORF">I6N95_23710</name>
</gene>
<dbReference type="RefSeq" id="WP_209532072.1">
    <property type="nucleotide sequence ID" value="NZ_JAEEGA010000021.1"/>
</dbReference>
<dbReference type="EMBL" id="JAEEGA010000021">
    <property type="protein sequence ID" value="MBP1044021.1"/>
    <property type="molecule type" value="Genomic_DNA"/>
</dbReference>
<evidence type="ECO:0000313" key="2">
    <source>
        <dbReference type="EMBL" id="MBP1044021.1"/>
    </source>
</evidence>
<feature type="domain" description="Metallo-beta-lactamase" evidence="1">
    <location>
        <begin position="24"/>
        <end position="215"/>
    </location>
</feature>
<dbReference type="PANTHER" id="PTHR42951">
    <property type="entry name" value="METALLO-BETA-LACTAMASE DOMAIN-CONTAINING"/>
    <property type="match status" value="1"/>
</dbReference>
<dbReference type="InterPro" id="IPR050855">
    <property type="entry name" value="NDM-1-like"/>
</dbReference>
<dbReference type="Gene3D" id="3.60.15.10">
    <property type="entry name" value="Ribonuclease Z/Hydroxyacylglutathione hydrolase-like"/>
    <property type="match status" value="1"/>
</dbReference>
<dbReference type="InterPro" id="IPR001279">
    <property type="entry name" value="Metallo-B-lactamas"/>
</dbReference>
<dbReference type="AlphaFoldDB" id="A0A940SY36"/>